<evidence type="ECO:0000313" key="3">
    <source>
        <dbReference type="Proteomes" id="UP000327157"/>
    </source>
</evidence>
<evidence type="ECO:0000256" key="1">
    <source>
        <dbReference type="SAM" id="MobiDB-lite"/>
    </source>
</evidence>
<evidence type="ECO:0000313" key="2">
    <source>
        <dbReference type="EMBL" id="KAB2612761.1"/>
    </source>
</evidence>
<dbReference type="AlphaFoldDB" id="A0A5N5GG09"/>
<proteinExistence type="predicted"/>
<keyword evidence="3" id="KW-1185">Reference proteome</keyword>
<feature type="compositionally biased region" description="Basic and acidic residues" evidence="1">
    <location>
        <begin position="15"/>
        <end position="32"/>
    </location>
</feature>
<reference evidence="2 3" key="3">
    <citation type="submission" date="2019-11" db="EMBL/GenBank/DDBJ databases">
        <title>A de novo genome assembly of a pear dwarfing rootstock.</title>
        <authorList>
            <person name="Wang F."/>
            <person name="Wang J."/>
            <person name="Li S."/>
            <person name="Zhang Y."/>
            <person name="Fang M."/>
            <person name="Ma L."/>
            <person name="Zhao Y."/>
            <person name="Jiang S."/>
        </authorList>
    </citation>
    <scope>NUCLEOTIDE SEQUENCE [LARGE SCALE GENOMIC DNA]</scope>
    <source>
        <strain evidence="2">S2</strain>
        <tissue evidence="2">Leaf</tissue>
    </source>
</reference>
<feature type="region of interest" description="Disordered" evidence="1">
    <location>
        <begin position="1"/>
        <end position="57"/>
    </location>
</feature>
<dbReference type="EMBL" id="SMOL01000458">
    <property type="protein sequence ID" value="KAB2612761.1"/>
    <property type="molecule type" value="Genomic_DNA"/>
</dbReference>
<comment type="caution">
    <text evidence="2">The sequence shown here is derived from an EMBL/GenBank/DDBJ whole genome shotgun (WGS) entry which is preliminary data.</text>
</comment>
<reference evidence="2 3" key="1">
    <citation type="submission" date="2019-09" db="EMBL/GenBank/DDBJ databases">
        <authorList>
            <person name="Ou C."/>
        </authorList>
    </citation>
    <scope>NUCLEOTIDE SEQUENCE [LARGE SCALE GENOMIC DNA]</scope>
    <source>
        <strain evidence="2">S2</strain>
        <tissue evidence="2">Leaf</tissue>
    </source>
</reference>
<name>A0A5N5GG09_9ROSA</name>
<protein>
    <submittedName>
        <fullName evidence="2">Uncharacterized protein</fullName>
    </submittedName>
</protein>
<accession>A0A5N5GG09</accession>
<reference evidence="3" key="2">
    <citation type="submission" date="2019-10" db="EMBL/GenBank/DDBJ databases">
        <title>A de novo genome assembly of a pear dwarfing rootstock.</title>
        <authorList>
            <person name="Wang F."/>
            <person name="Wang J."/>
            <person name="Li S."/>
            <person name="Zhang Y."/>
            <person name="Fang M."/>
            <person name="Ma L."/>
            <person name="Zhao Y."/>
            <person name="Jiang S."/>
        </authorList>
    </citation>
    <scope>NUCLEOTIDE SEQUENCE [LARGE SCALE GENOMIC DNA]</scope>
</reference>
<dbReference type="Proteomes" id="UP000327157">
    <property type="component" value="Chromosome 9"/>
</dbReference>
<gene>
    <name evidence="2" type="ORF">D8674_035077</name>
</gene>
<organism evidence="2 3">
    <name type="scientific">Pyrus ussuriensis x Pyrus communis</name>
    <dbReference type="NCBI Taxonomy" id="2448454"/>
    <lineage>
        <taxon>Eukaryota</taxon>
        <taxon>Viridiplantae</taxon>
        <taxon>Streptophyta</taxon>
        <taxon>Embryophyta</taxon>
        <taxon>Tracheophyta</taxon>
        <taxon>Spermatophyta</taxon>
        <taxon>Magnoliopsida</taxon>
        <taxon>eudicotyledons</taxon>
        <taxon>Gunneridae</taxon>
        <taxon>Pentapetalae</taxon>
        <taxon>rosids</taxon>
        <taxon>fabids</taxon>
        <taxon>Rosales</taxon>
        <taxon>Rosaceae</taxon>
        <taxon>Amygdaloideae</taxon>
        <taxon>Maleae</taxon>
        <taxon>Pyrus</taxon>
    </lineage>
</organism>
<sequence>MTGMGGGAEQGSQNHVEDKEIRIDGDDSEGTKNRNYKKKRVPIYTPGPQQRNKDPLKGIATLRLGKKISNRARVATQKIEISRQALMRTQEGIDEKDVN</sequence>